<dbReference type="Gene3D" id="3.30.530.20">
    <property type="match status" value="1"/>
</dbReference>
<dbReference type="CDD" id="cd08901">
    <property type="entry name" value="SRPBCC_CalC_Aha1-like_8"/>
    <property type="match status" value="1"/>
</dbReference>
<evidence type="ECO:0000256" key="1">
    <source>
        <dbReference type="ARBA" id="ARBA00006817"/>
    </source>
</evidence>
<feature type="domain" description="Activator of Hsp90 ATPase homologue 1/2-like C-terminal" evidence="2">
    <location>
        <begin position="21"/>
        <end position="139"/>
    </location>
</feature>
<evidence type="ECO:0000259" key="2">
    <source>
        <dbReference type="Pfam" id="PF08327"/>
    </source>
</evidence>
<dbReference type="AlphaFoldDB" id="A0A1M5CJT3"/>
<evidence type="ECO:0000313" key="3">
    <source>
        <dbReference type="EMBL" id="SHF54961.1"/>
    </source>
</evidence>
<evidence type="ECO:0000313" key="4">
    <source>
        <dbReference type="Proteomes" id="UP000184501"/>
    </source>
</evidence>
<keyword evidence="4" id="KW-1185">Reference proteome</keyword>
<dbReference type="EMBL" id="FQVN01000004">
    <property type="protein sequence ID" value="SHF54961.1"/>
    <property type="molecule type" value="Genomic_DNA"/>
</dbReference>
<sequence>MHTDQLTRPPVMRAQMVIRRPVEEVFRAFADPAITTKFWFTRSSGPLQAGARVTWEWEMYGVSTEVSVREAEENRRILVEWDPDAPTQVEWRFIPGDNGHTLVKITESGYGGTADEAVARAIDSMGGFTMVLAAAKALLEHGIVLTVVADAHPQGYSE</sequence>
<accession>A0A1M5CJT3</accession>
<dbReference type="InterPro" id="IPR023393">
    <property type="entry name" value="START-like_dom_sf"/>
</dbReference>
<dbReference type="RefSeq" id="WP_200797499.1">
    <property type="nucleotide sequence ID" value="NZ_FQVN01000004.1"/>
</dbReference>
<organism evidence="3 4">
    <name type="scientific">Streptoalloteichus hindustanus</name>
    <dbReference type="NCBI Taxonomy" id="2017"/>
    <lineage>
        <taxon>Bacteria</taxon>
        <taxon>Bacillati</taxon>
        <taxon>Actinomycetota</taxon>
        <taxon>Actinomycetes</taxon>
        <taxon>Pseudonocardiales</taxon>
        <taxon>Pseudonocardiaceae</taxon>
        <taxon>Streptoalloteichus</taxon>
    </lineage>
</organism>
<comment type="similarity">
    <text evidence="1">Belongs to the AHA1 family.</text>
</comment>
<gene>
    <name evidence="3" type="ORF">SAMN05444320_10457</name>
</gene>
<dbReference type="InterPro" id="IPR013538">
    <property type="entry name" value="ASHA1/2-like_C"/>
</dbReference>
<protein>
    <submittedName>
        <fullName evidence="3">Uncharacterized conserved protein YndB, AHSA1/START domain</fullName>
    </submittedName>
</protein>
<dbReference type="Proteomes" id="UP000184501">
    <property type="component" value="Unassembled WGS sequence"/>
</dbReference>
<name>A0A1M5CJT3_STRHI</name>
<dbReference type="SUPFAM" id="SSF55961">
    <property type="entry name" value="Bet v1-like"/>
    <property type="match status" value="1"/>
</dbReference>
<proteinExistence type="inferred from homology"/>
<dbReference type="Pfam" id="PF08327">
    <property type="entry name" value="AHSA1"/>
    <property type="match status" value="1"/>
</dbReference>
<reference evidence="3 4" key="1">
    <citation type="submission" date="2016-11" db="EMBL/GenBank/DDBJ databases">
        <authorList>
            <person name="Jaros S."/>
            <person name="Januszkiewicz K."/>
            <person name="Wedrychowicz H."/>
        </authorList>
    </citation>
    <scope>NUCLEOTIDE SEQUENCE [LARGE SCALE GENOMIC DNA]</scope>
    <source>
        <strain evidence="3 4">DSM 44523</strain>
    </source>
</reference>
<dbReference type="STRING" id="2017.SAMN05444320_10457"/>